<proteinExistence type="predicted"/>
<feature type="compositionally biased region" description="Basic and acidic residues" evidence="1">
    <location>
        <begin position="116"/>
        <end position="126"/>
    </location>
</feature>
<feature type="compositionally biased region" description="Low complexity" evidence="1">
    <location>
        <begin position="66"/>
        <end position="77"/>
    </location>
</feature>
<dbReference type="AlphaFoldDB" id="A0AAQ4FDV1"/>
<feature type="compositionally biased region" description="Low complexity" evidence="1">
    <location>
        <begin position="211"/>
        <end position="224"/>
    </location>
</feature>
<accession>A0AAQ4FDV1</accession>
<reference evidence="2 3" key="1">
    <citation type="journal article" date="2023" name="Arcadia Sci">
        <title>De novo assembly of a long-read Amblyomma americanum tick genome.</title>
        <authorList>
            <person name="Chou S."/>
            <person name="Poskanzer K.E."/>
            <person name="Rollins M."/>
            <person name="Thuy-Boun P.S."/>
        </authorList>
    </citation>
    <scope>NUCLEOTIDE SEQUENCE [LARGE SCALE GENOMIC DNA]</scope>
    <source>
        <strain evidence="2">F_SG_1</strain>
        <tissue evidence="2">Salivary glands</tissue>
    </source>
</reference>
<feature type="region of interest" description="Disordered" evidence="1">
    <location>
        <begin position="1"/>
        <end position="148"/>
    </location>
</feature>
<organism evidence="2 3">
    <name type="scientific">Amblyomma americanum</name>
    <name type="common">Lone star tick</name>
    <dbReference type="NCBI Taxonomy" id="6943"/>
    <lineage>
        <taxon>Eukaryota</taxon>
        <taxon>Metazoa</taxon>
        <taxon>Ecdysozoa</taxon>
        <taxon>Arthropoda</taxon>
        <taxon>Chelicerata</taxon>
        <taxon>Arachnida</taxon>
        <taxon>Acari</taxon>
        <taxon>Parasitiformes</taxon>
        <taxon>Ixodida</taxon>
        <taxon>Ixodoidea</taxon>
        <taxon>Ixodidae</taxon>
        <taxon>Amblyomminae</taxon>
        <taxon>Amblyomma</taxon>
    </lineage>
</organism>
<feature type="compositionally biased region" description="Low complexity" evidence="1">
    <location>
        <begin position="31"/>
        <end position="44"/>
    </location>
</feature>
<dbReference type="Proteomes" id="UP001321473">
    <property type="component" value="Unassembled WGS sequence"/>
</dbReference>
<name>A0AAQ4FDV1_AMBAM</name>
<gene>
    <name evidence="2" type="ORF">V5799_008181</name>
</gene>
<feature type="compositionally biased region" description="Polar residues" evidence="1">
    <location>
        <begin position="78"/>
        <end position="115"/>
    </location>
</feature>
<evidence type="ECO:0000313" key="3">
    <source>
        <dbReference type="Proteomes" id="UP001321473"/>
    </source>
</evidence>
<keyword evidence="3" id="KW-1185">Reference proteome</keyword>
<evidence type="ECO:0000256" key="1">
    <source>
        <dbReference type="SAM" id="MobiDB-lite"/>
    </source>
</evidence>
<sequence>MAVQLYEPPAARPPISDLSNENYTRFHRIRAAAQQQQLQQQAAATSAPGATTRKKEATTSQNLLIRTRSMTSSRSSTNLTQPQQDTSRSNTKPSKEQAGSVSQDTKQGSSSAAENSRTRAAEEMPKLRRTSSGPSKRPTRAAKDQAPWTSLAVQTAAGVITLLCKPQEVDAMNLLPKPLQKKGSVREVKVPRLVTVSVSDEDSSADREDSVSSGASGQRDSSSSLAQPSS</sequence>
<dbReference type="EMBL" id="JARKHS020003542">
    <property type="protein sequence ID" value="KAK8785454.1"/>
    <property type="molecule type" value="Genomic_DNA"/>
</dbReference>
<evidence type="ECO:0000313" key="2">
    <source>
        <dbReference type="EMBL" id="KAK8785454.1"/>
    </source>
</evidence>
<protein>
    <submittedName>
        <fullName evidence="2">Uncharacterized protein</fullName>
    </submittedName>
</protein>
<feature type="region of interest" description="Disordered" evidence="1">
    <location>
        <begin position="198"/>
        <end position="230"/>
    </location>
</feature>
<comment type="caution">
    <text evidence="2">The sequence shown here is derived from an EMBL/GenBank/DDBJ whole genome shotgun (WGS) entry which is preliminary data.</text>
</comment>